<protein>
    <submittedName>
        <fullName evidence="1">Uncharacterized protein</fullName>
    </submittedName>
</protein>
<gene>
    <name evidence="1" type="ORF">NCTC11166_02174</name>
</gene>
<dbReference type="Proteomes" id="UP000251186">
    <property type="component" value="Unassembled WGS sequence"/>
</dbReference>
<dbReference type="AlphaFoldDB" id="A0A2X1BEC3"/>
<reference evidence="1 2" key="1">
    <citation type="submission" date="2018-06" db="EMBL/GenBank/DDBJ databases">
        <authorList>
            <consortium name="Pathogen Informatics"/>
            <person name="Doyle S."/>
        </authorList>
    </citation>
    <scope>NUCLEOTIDE SEQUENCE [LARGE SCALE GENOMIC DNA]</scope>
    <source>
        <strain evidence="1 2">NCTC11166</strain>
    </source>
</reference>
<proteinExistence type="predicted"/>
<organism evidence="1 2">
    <name type="scientific">Brevundimonas vesicularis</name>
    <name type="common">Pseudomonas vesicularis</name>
    <dbReference type="NCBI Taxonomy" id="41276"/>
    <lineage>
        <taxon>Bacteria</taxon>
        <taxon>Pseudomonadati</taxon>
        <taxon>Pseudomonadota</taxon>
        <taxon>Alphaproteobacteria</taxon>
        <taxon>Caulobacterales</taxon>
        <taxon>Caulobacteraceae</taxon>
        <taxon>Brevundimonas</taxon>
    </lineage>
</organism>
<dbReference type="RefSeq" id="WP_181669180.1">
    <property type="nucleotide sequence ID" value="NZ_UAQP01000014.1"/>
</dbReference>
<sequence>MFKVTRGELAKKSNAQLSALFRLATERLSVDAEPQSETIEANALLVLIRDELRRRFEP</sequence>
<name>A0A2X1BEC3_BREVE</name>
<evidence type="ECO:0000313" key="1">
    <source>
        <dbReference type="EMBL" id="SPU54788.1"/>
    </source>
</evidence>
<accession>A0A2X1BEC3</accession>
<dbReference type="EMBL" id="UAQP01000014">
    <property type="protein sequence ID" value="SPU54788.1"/>
    <property type="molecule type" value="Genomic_DNA"/>
</dbReference>
<evidence type="ECO:0000313" key="2">
    <source>
        <dbReference type="Proteomes" id="UP000251186"/>
    </source>
</evidence>